<dbReference type="EMBL" id="CP029352">
    <property type="protein sequence ID" value="AWK85003.1"/>
    <property type="molecule type" value="Genomic_DNA"/>
</dbReference>
<feature type="domain" description="Abortive phage infection protein C-terminal" evidence="1">
    <location>
        <begin position="258"/>
        <end position="502"/>
    </location>
</feature>
<keyword evidence="3" id="KW-1185">Reference proteome</keyword>
<dbReference type="Proteomes" id="UP000245629">
    <property type="component" value="Chromosome 1"/>
</dbReference>
<accession>A0A2S2CKH5</accession>
<dbReference type="Pfam" id="PF10592">
    <property type="entry name" value="AIPR"/>
    <property type="match status" value="1"/>
</dbReference>
<evidence type="ECO:0000313" key="2">
    <source>
        <dbReference type="EMBL" id="AWK85003.1"/>
    </source>
</evidence>
<dbReference type="AlphaFoldDB" id="A0A2S2CKH5"/>
<proteinExistence type="predicted"/>
<dbReference type="OrthoDB" id="9806213at2"/>
<evidence type="ECO:0000313" key="3">
    <source>
        <dbReference type="Proteomes" id="UP000245629"/>
    </source>
</evidence>
<reference evidence="3" key="1">
    <citation type="submission" date="2018-05" db="EMBL/GenBank/DDBJ databases">
        <title>Azospirillum thermophila sp. nov., a novel isolated from hot spring.</title>
        <authorList>
            <person name="Zhao Z."/>
        </authorList>
    </citation>
    <scope>NUCLEOTIDE SEQUENCE [LARGE SCALE GENOMIC DNA]</scope>
    <source>
        <strain evidence="3">CFH 70021</strain>
    </source>
</reference>
<evidence type="ECO:0000259" key="1">
    <source>
        <dbReference type="Pfam" id="PF10592"/>
    </source>
</evidence>
<sequence length="590" mass="67454">MHKVVEQHLKDFKSRFGVAFDRDKSFEAFLSYCVLRIYSADNVQADTLTYDGDDPGIDGILFFVDDVYVSSIDEMKDVFKKSRRDVDVIIAMTQAKTSESWDKKEINAFQSAILDFLSDSPHYPHASYIAEKKELFDEIIKNVGKIRGGKPQIHCFFGTTARKTTAREITAAFRTLKRTVDDTGFFSDVVVVPVDRDHIIEMWDNADGPVEANLTVFASAPFPKTPGVEESYVVTARAKDFVRNVLSDKNDNLQKRIFEQNVRDYIGADAEVNAEILETLSHADKQKRFGMLNNGITIVSPDVRVQGNEFYLRNFQIVNGCQTSHLLFESRKELSEDVTVMLKVIETSEPAVVDEIVRSTNRQTKVQDDQFLATLDCMRSIEKFFNARGADEEHRLYFERRKNQFWNEDSTPAEIRVFDIKSIARCTGAMFFDKPDLASRYPNRLTGELSNMVFRSENVEDIHYTAAYASYRLQLLFSNQKIDSKYRQLKWHILMSIKYYVAGDGLPQPTSNKIRSVCAQIDKFMSGNDDETLARIQGICALYDPMDGADRDKLKVHSFIQEAKKKAVSAYIARRKEEESSAKSAKKKKI</sequence>
<dbReference type="KEGG" id="azz:DEW08_01345"/>
<dbReference type="InterPro" id="IPR018891">
    <property type="entry name" value="AIPR_C"/>
</dbReference>
<organism evidence="2 3">
    <name type="scientific">Azospirillum thermophilum</name>
    <dbReference type="NCBI Taxonomy" id="2202148"/>
    <lineage>
        <taxon>Bacteria</taxon>
        <taxon>Pseudomonadati</taxon>
        <taxon>Pseudomonadota</taxon>
        <taxon>Alphaproteobacteria</taxon>
        <taxon>Rhodospirillales</taxon>
        <taxon>Azospirillaceae</taxon>
        <taxon>Azospirillum</taxon>
    </lineage>
</organism>
<gene>
    <name evidence="2" type="ORF">DEW08_01345</name>
</gene>
<name>A0A2S2CKH5_9PROT</name>
<protein>
    <submittedName>
        <fullName evidence="2">AIPR family protein</fullName>
    </submittedName>
</protein>
<dbReference type="RefSeq" id="WP_109323817.1">
    <property type="nucleotide sequence ID" value="NZ_CP029352.1"/>
</dbReference>